<reference evidence="1 2" key="1">
    <citation type="submission" date="2017-12" db="EMBL/GenBank/DDBJ databases">
        <title>Detection of the carbapenemase gene blaVIM-5 in members of the Pseudomonas putida group isolated from polluted Nigerian wetlands.</title>
        <authorList>
            <person name="Adelowo O."/>
            <person name="Vollmers J."/>
            <person name="Maeusezahl I."/>
            <person name="Kaster A.-K."/>
            <person name="Mueller J.A."/>
        </authorList>
    </citation>
    <scope>NUCLEOTIDE SEQUENCE [LARGE SCALE GENOMIC DNA]</scope>
    <source>
        <strain evidence="1 2">MR69</strain>
    </source>
</reference>
<dbReference type="EMBL" id="PJCJ01000026">
    <property type="protein sequence ID" value="PLV08958.1"/>
    <property type="molecule type" value="Genomic_DNA"/>
</dbReference>
<proteinExistence type="predicted"/>
<evidence type="ECO:0000313" key="2">
    <source>
        <dbReference type="Proteomes" id="UP000234744"/>
    </source>
</evidence>
<organism evidence="1 2">
    <name type="scientific">Pseudomonas plecoglossicida</name>
    <dbReference type="NCBI Taxonomy" id="70775"/>
    <lineage>
        <taxon>Bacteria</taxon>
        <taxon>Pseudomonadati</taxon>
        <taxon>Pseudomonadota</taxon>
        <taxon>Gammaproteobacteria</taxon>
        <taxon>Pseudomonadales</taxon>
        <taxon>Pseudomonadaceae</taxon>
        <taxon>Pseudomonas</taxon>
    </lineage>
</organism>
<name>A0ABX4TUG6_PSEDL</name>
<protein>
    <recommendedName>
        <fullName evidence="3">UDP-N-acetylglucosamine 2-epimerase</fullName>
    </recommendedName>
</protein>
<comment type="caution">
    <text evidence="1">The sequence shown here is derived from an EMBL/GenBank/DDBJ whole genome shotgun (WGS) entry which is preliminary data.</text>
</comment>
<dbReference type="SUPFAM" id="SSF53756">
    <property type="entry name" value="UDP-Glycosyltransferase/glycogen phosphorylase"/>
    <property type="match status" value="1"/>
</dbReference>
<dbReference type="Proteomes" id="UP000234744">
    <property type="component" value="Unassembled WGS sequence"/>
</dbReference>
<sequence length="65" mass="6849">MFLRAASRTPSSPIDALLIRLSVRGTGAVRDEGAYRDMSVAHNPYGDGKACGRIVQALADFASAP</sequence>
<evidence type="ECO:0000313" key="1">
    <source>
        <dbReference type="EMBL" id="PLV08958.1"/>
    </source>
</evidence>
<accession>A0ABX4TUG6</accession>
<keyword evidence="2" id="KW-1185">Reference proteome</keyword>
<evidence type="ECO:0008006" key="3">
    <source>
        <dbReference type="Google" id="ProtNLM"/>
    </source>
</evidence>
<gene>
    <name evidence="1" type="ORF">CXG47_24880</name>
</gene>